<sequence length="92" mass="9637">MTVDLYSWDVRSGDGTRAGPGGVSGDRARALEALVAALRAEPPGARGSLWAVRLGLRRNPEYDYAGLLATGVRDPDSGAVTVEGLLPDSTIR</sequence>
<evidence type="ECO:0000313" key="1">
    <source>
        <dbReference type="EMBL" id="TMR42146.1"/>
    </source>
</evidence>
<dbReference type="RefSeq" id="WP_138632856.1">
    <property type="nucleotide sequence ID" value="NZ_JASWDG010000086.1"/>
</dbReference>
<name>A0A5S4HAZ5_9ACTN</name>
<protein>
    <submittedName>
        <fullName evidence="1">Uncharacterized protein</fullName>
    </submittedName>
</protein>
<reference evidence="1 2" key="1">
    <citation type="submission" date="2019-05" db="EMBL/GenBank/DDBJ databases">
        <title>Draft genome sequence of Actinomadura geliboluensis A8036.</title>
        <authorList>
            <person name="Saricaoglu S."/>
            <person name="Isik K."/>
        </authorList>
    </citation>
    <scope>NUCLEOTIDE SEQUENCE [LARGE SCALE GENOMIC DNA]</scope>
    <source>
        <strain evidence="1 2">A8036</strain>
    </source>
</reference>
<dbReference type="EMBL" id="VCKZ01000005">
    <property type="protein sequence ID" value="TMR42146.1"/>
    <property type="molecule type" value="Genomic_DNA"/>
</dbReference>
<keyword evidence="2" id="KW-1185">Reference proteome</keyword>
<comment type="caution">
    <text evidence="1">The sequence shown here is derived from an EMBL/GenBank/DDBJ whole genome shotgun (WGS) entry which is preliminary data.</text>
</comment>
<dbReference type="Proteomes" id="UP000305238">
    <property type="component" value="Unassembled WGS sequence"/>
</dbReference>
<evidence type="ECO:0000313" key="2">
    <source>
        <dbReference type="Proteomes" id="UP000305238"/>
    </source>
</evidence>
<organism evidence="1 2">
    <name type="scientific">Actinomadura geliboluensis</name>
    <dbReference type="NCBI Taxonomy" id="882440"/>
    <lineage>
        <taxon>Bacteria</taxon>
        <taxon>Bacillati</taxon>
        <taxon>Actinomycetota</taxon>
        <taxon>Actinomycetes</taxon>
        <taxon>Streptosporangiales</taxon>
        <taxon>Thermomonosporaceae</taxon>
        <taxon>Actinomadura</taxon>
    </lineage>
</organism>
<accession>A0A5S4HAZ5</accession>
<proteinExistence type="predicted"/>
<gene>
    <name evidence="1" type="ORF">ETD96_01645</name>
</gene>
<dbReference type="AlphaFoldDB" id="A0A5S4HAZ5"/>
<dbReference type="OrthoDB" id="3480356at2"/>